<keyword evidence="2" id="KW-1185">Reference proteome</keyword>
<name>A0A941DMB8_9BURK</name>
<proteinExistence type="predicted"/>
<dbReference type="Proteomes" id="UP000680067">
    <property type="component" value="Unassembled WGS sequence"/>
</dbReference>
<evidence type="ECO:0000313" key="2">
    <source>
        <dbReference type="Proteomes" id="UP000680067"/>
    </source>
</evidence>
<reference evidence="1" key="1">
    <citation type="submission" date="2021-04" db="EMBL/GenBank/DDBJ databases">
        <title>novel species isolated from subtropical streams in China.</title>
        <authorList>
            <person name="Lu H."/>
        </authorList>
    </citation>
    <scope>NUCLEOTIDE SEQUENCE</scope>
    <source>
        <strain evidence="1">LFS511W</strain>
    </source>
</reference>
<accession>A0A941DMB8</accession>
<dbReference type="AlphaFoldDB" id="A0A941DMB8"/>
<comment type="caution">
    <text evidence="1">The sequence shown here is derived from an EMBL/GenBank/DDBJ whole genome shotgun (WGS) entry which is preliminary data.</text>
</comment>
<sequence length="249" mass="27917">MHAYNVSKDLRAFADMAKKRPQDGGATYAFKAAFTCAEVRRFPDVTSGNNADQALMARKQTALNELRERCKGFLPDELTPIRLGEQFKYKSSSGDVLEQNRSKLDQVLEELARGKVLSAEYRRKLLNEMVDLQDPVAISSAGMISGLHVNEKSEESVWFDGKLYSGKADADRILDAWVWAACQFGTDCTANSLELLGSCVTNNKCFDSSDLYFRDKYASQPAVFEQLTTQRDIIANAIRTRDFSKLIKP</sequence>
<organism evidence="1 2">
    <name type="scientific">Undibacterium luofuense</name>
    <dbReference type="NCBI Taxonomy" id="2828733"/>
    <lineage>
        <taxon>Bacteria</taxon>
        <taxon>Pseudomonadati</taxon>
        <taxon>Pseudomonadota</taxon>
        <taxon>Betaproteobacteria</taxon>
        <taxon>Burkholderiales</taxon>
        <taxon>Oxalobacteraceae</taxon>
        <taxon>Undibacterium</taxon>
    </lineage>
</organism>
<dbReference type="EMBL" id="JAGSPN010000007">
    <property type="protein sequence ID" value="MBR7782654.1"/>
    <property type="molecule type" value="Genomic_DNA"/>
</dbReference>
<evidence type="ECO:0000313" key="1">
    <source>
        <dbReference type="EMBL" id="MBR7782654.1"/>
    </source>
</evidence>
<protein>
    <submittedName>
        <fullName evidence="1">Uncharacterized protein</fullName>
    </submittedName>
</protein>
<dbReference type="RefSeq" id="WP_212687965.1">
    <property type="nucleotide sequence ID" value="NZ_JAGSPN010000007.1"/>
</dbReference>
<gene>
    <name evidence="1" type="ORF">KDM89_10905</name>
</gene>